<accession>A0A8H3E1X7</accession>
<sequence length="157" mass="17945">MTFPTAQISAPGLTQDQLETEQSWLKHFNQDGDSLDWSKWEKWWAGDAFLQFGNAPRIDGKEAIVKHLEPQLNALELMHHEIIRLSFDKHLGLIYQTVVITYKVKGDPQERTIQVPGLGVLHKRIGEKLLTGFEIYVDKAPIEVVVKEVIQGSQTRE</sequence>
<gene>
    <name evidence="1" type="ORF">RDB_LOCUS75068</name>
</gene>
<comment type="caution">
    <text evidence="1">The sequence shown here is derived from an EMBL/GenBank/DDBJ whole genome shotgun (WGS) entry which is preliminary data.</text>
</comment>
<reference evidence="1" key="1">
    <citation type="submission" date="2021-01" db="EMBL/GenBank/DDBJ databases">
        <authorList>
            <person name="Kaushik A."/>
        </authorList>
    </citation>
    <scope>NUCLEOTIDE SEQUENCE</scope>
    <source>
        <strain evidence="1">AG5</strain>
    </source>
</reference>
<organism evidence="1 2">
    <name type="scientific">Rhizoctonia solani</name>
    <dbReference type="NCBI Taxonomy" id="456999"/>
    <lineage>
        <taxon>Eukaryota</taxon>
        <taxon>Fungi</taxon>
        <taxon>Dikarya</taxon>
        <taxon>Basidiomycota</taxon>
        <taxon>Agaricomycotina</taxon>
        <taxon>Agaricomycetes</taxon>
        <taxon>Cantharellales</taxon>
        <taxon>Ceratobasidiaceae</taxon>
        <taxon>Rhizoctonia</taxon>
    </lineage>
</organism>
<dbReference type="Proteomes" id="UP000663827">
    <property type="component" value="Unassembled WGS sequence"/>
</dbReference>
<proteinExistence type="predicted"/>
<dbReference type="SUPFAM" id="SSF54427">
    <property type="entry name" value="NTF2-like"/>
    <property type="match status" value="1"/>
</dbReference>
<evidence type="ECO:0000313" key="2">
    <source>
        <dbReference type="Proteomes" id="UP000663827"/>
    </source>
</evidence>
<evidence type="ECO:0000313" key="1">
    <source>
        <dbReference type="EMBL" id="CAE7140886.1"/>
    </source>
</evidence>
<evidence type="ECO:0008006" key="3">
    <source>
        <dbReference type="Google" id="ProtNLM"/>
    </source>
</evidence>
<dbReference type="Gene3D" id="3.10.450.50">
    <property type="match status" value="1"/>
</dbReference>
<dbReference type="AlphaFoldDB" id="A0A8H3E1X7"/>
<dbReference type="InterPro" id="IPR032710">
    <property type="entry name" value="NTF2-like_dom_sf"/>
</dbReference>
<name>A0A8H3E1X7_9AGAM</name>
<protein>
    <recommendedName>
        <fullName evidence="3">SnoaL-like domain-containing protein</fullName>
    </recommendedName>
</protein>
<dbReference type="EMBL" id="CAJNJQ010001510">
    <property type="protein sequence ID" value="CAE7140886.1"/>
    <property type="molecule type" value="Genomic_DNA"/>
</dbReference>